<keyword evidence="8" id="KW-0251">Elongation factor</keyword>
<keyword evidence="8" id="KW-0648">Protein biosynthesis</keyword>
<sequence length="144" mass="16118">MPNIVITEEELRYAALFESITGITPRDTIIDDKYNRVIFIVDKNFAPLAVGKNGINIRRLREHLGKDAEVVEYGETPEDFIRNALYPAKITSIKITKLPSDGKVAIATVSEDEKAVAIGKNGKNINRAILLAKRYFDIESIKLT</sequence>
<keyword evidence="3" id="KW-0694">RNA-binding</keyword>
<dbReference type="GO" id="GO:0003746">
    <property type="term" value="F:translation elongation factor activity"/>
    <property type="evidence" value="ECO:0007669"/>
    <property type="project" value="UniProtKB-KW"/>
</dbReference>
<name>A0A830GV64_9CREN</name>
<evidence type="ECO:0000256" key="5">
    <source>
        <dbReference type="ARBA" id="ARBA00023163"/>
    </source>
</evidence>
<dbReference type="GO" id="GO:0006353">
    <property type="term" value="P:DNA-templated transcription termination"/>
    <property type="evidence" value="ECO:0007669"/>
    <property type="project" value="UniProtKB-UniRule"/>
</dbReference>
<dbReference type="NCBIfam" id="TIGR01952">
    <property type="entry name" value="nusA_arch"/>
    <property type="match status" value="1"/>
</dbReference>
<protein>
    <recommendedName>
        <fullName evidence="6">Probable transcription termination protein NusA</fullName>
    </recommendedName>
</protein>
<reference evidence="8" key="2">
    <citation type="submission" date="2020-09" db="EMBL/GenBank/DDBJ databases">
        <authorList>
            <person name="Sun Q."/>
            <person name="Ohkuma M."/>
        </authorList>
    </citation>
    <scope>NUCLEOTIDE SEQUENCE</scope>
    <source>
        <strain evidence="8">JCM 10088</strain>
    </source>
</reference>
<dbReference type="EMBL" id="BMNL01000002">
    <property type="protein sequence ID" value="GGP20191.1"/>
    <property type="molecule type" value="Genomic_DNA"/>
</dbReference>
<dbReference type="InterPro" id="IPR015946">
    <property type="entry name" value="KH_dom-like_a/b"/>
</dbReference>
<evidence type="ECO:0000256" key="4">
    <source>
        <dbReference type="ARBA" id="ARBA00023015"/>
    </source>
</evidence>
<organism evidence="8 9">
    <name type="scientific">Thermocladium modestius</name>
    <dbReference type="NCBI Taxonomy" id="62609"/>
    <lineage>
        <taxon>Archaea</taxon>
        <taxon>Thermoproteota</taxon>
        <taxon>Thermoprotei</taxon>
        <taxon>Thermoproteales</taxon>
        <taxon>Thermoproteaceae</taxon>
        <taxon>Thermocladium</taxon>
    </lineage>
</organism>
<evidence type="ECO:0000259" key="7">
    <source>
        <dbReference type="SMART" id="SM00322"/>
    </source>
</evidence>
<keyword evidence="5 6" id="KW-0804">Transcription</keyword>
<reference evidence="8" key="1">
    <citation type="journal article" date="2014" name="Int. J. Syst. Evol. Microbiol.">
        <title>Complete genome sequence of Corynebacterium casei LMG S-19264T (=DSM 44701T), isolated from a smear-ripened cheese.</title>
        <authorList>
            <consortium name="US DOE Joint Genome Institute (JGI-PGF)"/>
            <person name="Walter F."/>
            <person name="Albersmeier A."/>
            <person name="Kalinowski J."/>
            <person name="Ruckert C."/>
        </authorList>
    </citation>
    <scope>NUCLEOTIDE SEQUENCE</scope>
    <source>
        <strain evidence="8">JCM 10088</strain>
    </source>
</reference>
<gene>
    <name evidence="6" type="primary">nusA</name>
    <name evidence="8" type="ORF">GCM10007981_07270</name>
</gene>
<dbReference type="OrthoDB" id="4116at2157"/>
<dbReference type="GO" id="GO:0003723">
    <property type="term" value="F:RNA binding"/>
    <property type="evidence" value="ECO:0007669"/>
    <property type="project" value="UniProtKB-KW"/>
</dbReference>
<dbReference type="HAMAP" id="MF_00945_A">
    <property type="entry name" value="NusA_A"/>
    <property type="match status" value="1"/>
</dbReference>
<dbReference type="CDD" id="cd22531">
    <property type="entry name" value="KH-II_NusA_arch_rpt2"/>
    <property type="match status" value="1"/>
</dbReference>
<dbReference type="PANTHER" id="PTHR22648:SF0">
    <property type="entry name" value="TRANSCRIPTION TERMINATION_ANTITERMINATION PROTEIN NUSA"/>
    <property type="match status" value="1"/>
</dbReference>
<dbReference type="Proteomes" id="UP000610960">
    <property type="component" value="Unassembled WGS sequence"/>
</dbReference>
<dbReference type="SMART" id="SM00322">
    <property type="entry name" value="KH"/>
    <property type="match status" value="1"/>
</dbReference>
<keyword evidence="4 6" id="KW-0805">Transcription regulation</keyword>
<comment type="caution">
    <text evidence="8">The sequence shown here is derived from an EMBL/GenBank/DDBJ whole genome shotgun (WGS) entry which is preliminary data.</text>
</comment>
<keyword evidence="2 6" id="KW-0963">Cytoplasm</keyword>
<dbReference type="AlphaFoldDB" id="A0A830GV64"/>
<evidence type="ECO:0000256" key="3">
    <source>
        <dbReference type="ARBA" id="ARBA00022884"/>
    </source>
</evidence>
<comment type="similarity">
    <text evidence="6">Belongs to the NusA family.</text>
</comment>
<dbReference type="Pfam" id="PF26594">
    <property type="entry name" value="KH_NusA_2nd"/>
    <property type="match status" value="1"/>
</dbReference>
<dbReference type="CDD" id="cd22530">
    <property type="entry name" value="KH-II_NusA_arch_rpt1"/>
    <property type="match status" value="1"/>
</dbReference>
<evidence type="ECO:0000256" key="1">
    <source>
        <dbReference type="ARBA" id="ARBA00022472"/>
    </source>
</evidence>
<evidence type="ECO:0000256" key="2">
    <source>
        <dbReference type="ARBA" id="ARBA00022490"/>
    </source>
</evidence>
<evidence type="ECO:0000313" key="9">
    <source>
        <dbReference type="Proteomes" id="UP000610960"/>
    </source>
</evidence>
<dbReference type="InterPro" id="IPR030842">
    <property type="entry name" value="TF_NusA_bacterial"/>
</dbReference>
<dbReference type="PANTHER" id="PTHR22648">
    <property type="entry name" value="TRANSCRIPTION TERMINATION FACTOR NUSA"/>
    <property type="match status" value="1"/>
</dbReference>
<comment type="function">
    <text evidence="6">Participates in transcription termination.</text>
</comment>
<comment type="subcellular location">
    <subcellularLocation>
        <location evidence="6">Cytoplasm</location>
    </subcellularLocation>
</comment>
<dbReference type="InterPro" id="IPR010212">
    <property type="entry name" value="NusA_arc"/>
</dbReference>
<evidence type="ECO:0000313" key="8">
    <source>
        <dbReference type="EMBL" id="GGP20191.1"/>
    </source>
</evidence>
<keyword evidence="1 6" id="KW-0806">Transcription termination</keyword>
<accession>A0A830GV64</accession>
<dbReference type="GO" id="GO:0005829">
    <property type="term" value="C:cytosol"/>
    <property type="evidence" value="ECO:0007669"/>
    <property type="project" value="TreeGrafter"/>
</dbReference>
<dbReference type="InterPro" id="IPR009019">
    <property type="entry name" value="KH_sf_prok-type"/>
</dbReference>
<dbReference type="Gene3D" id="3.30.300.20">
    <property type="match status" value="2"/>
</dbReference>
<dbReference type="GO" id="GO:0031564">
    <property type="term" value="P:transcription antitermination"/>
    <property type="evidence" value="ECO:0007669"/>
    <property type="project" value="InterPro"/>
</dbReference>
<proteinExistence type="inferred from homology"/>
<dbReference type="RefSeq" id="WP_188596092.1">
    <property type="nucleotide sequence ID" value="NZ_BMNL01000002.1"/>
</dbReference>
<evidence type="ECO:0000256" key="6">
    <source>
        <dbReference type="HAMAP-Rule" id="MF_00945"/>
    </source>
</evidence>
<feature type="domain" description="K Homology" evidence="7">
    <location>
        <begin position="33"/>
        <end position="114"/>
    </location>
</feature>
<dbReference type="SUPFAM" id="SSF54814">
    <property type="entry name" value="Prokaryotic type KH domain (KH-domain type II)"/>
    <property type="match status" value="2"/>
</dbReference>
<keyword evidence="9" id="KW-1185">Reference proteome</keyword>
<dbReference type="InterPro" id="IPR058582">
    <property type="entry name" value="KH_NusA_2nd"/>
</dbReference>
<dbReference type="InterPro" id="IPR004087">
    <property type="entry name" value="KH_dom"/>
</dbReference>